<evidence type="ECO:0000313" key="2">
    <source>
        <dbReference type="Proteomes" id="UP000003844"/>
    </source>
</evidence>
<accession>H2BS40</accession>
<dbReference type="AlphaFoldDB" id="H2BS40"/>
<protein>
    <recommendedName>
        <fullName evidence="3">GLPGLI family protein</fullName>
    </recommendedName>
</protein>
<dbReference type="EMBL" id="JH594606">
    <property type="protein sequence ID" value="EHQ03566.1"/>
    <property type="molecule type" value="Genomic_DNA"/>
</dbReference>
<evidence type="ECO:0008006" key="3">
    <source>
        <dbReference type="Google" id="ProtNLM"/>
    </source>
</evidence>
<reference evidence="2" key="1">
    <citation type="journal article" date="2012" name="Stand. Genomic Sci.">
        <title>Genome sequence of the Antarctic rhodopsins-containing flavobacterium Gillisia limnaea type strain (R-8282(T)).</title>
        <authorList>
            <person name="Riedel T."/>
            <person name="Held B."/>
            <person name="Nolan M."/>
            <person name="Lucas S."/>
            <person name="Lapidus A."/>
            <person name="Tice H."/>
            <person name="Del Rio T.G."/>
            <person name="Cheng J.F."/>
            <person name="Han C."/>
            <person name="Tapia R."/>
            <person name="Goodwin L.A."/>
            <person name="Pitluck S."/>
            <person name="Liolios K."/>
            <person name="Mavromatis K."/>
            <person name="Pagani I."/>
            <person name="Ivanova N."/>
            <person name="Mikhailova N."/>
            <person name="Pati A."/>
            <person name="Chen A."/>
            <person name="Palaniappan K."/>
            <person name="Land M."/>
            <person name="Rohde M."/>
            <person name="Tindall B.J."/>
            <person name="Detter J.C."/>
            <person name="Goker M."/>
            <person name="Bristow J."/>
            <person name="Eisen J.A."/>
            <person name="Markowitz V."/>
            <person name="Hugenholtz P."/>
            <person name="Kyrpides N.C."/>
            <person name="Klenk H.P."/>
            <person name="Woyke T."/>
        </authorList>
    </citation>
    <scope>NUCLEOTIDE SEQUENCE [LARGE SCALE GENOMIC DNA]</scope>
    <source>
        <strain evidence="2">DSM 15749 / LMG 21470 / R-8282</strain>
    </source>
</reference>
<dbReference type="Proteomes" id="UP000003844">
    <property type="component" value="Unassembled WGS sequence"/>
</dbReference>
<dbReference type="eggNOG" id="ENOG5030R4Q">
    <property type="taxonomic scope" value="Bacteria"/>
</dbReference>
<dbReference type="NCBIfam" id="TIGR01200">
    <property type="entry name" value="GLPGLI"/>
    <property type="match status" value="1"/>
</dbReference>
<gene>
    <name evidence="1" type="ORF">Gilli_2956</name>
</gene>
<dbReference type="STRING" id="865937.Gilli_2956"/>
<dbReference type="Pfam" id="PF09697">
    <property type="entry name" value="Porph_ging"/>
    <property type="match status" value="1"/>
</dbReference>
<sequence>MKNIYWILFIGSISNLSFGQESVTDNFKYKATYELTWQIDSTDTESIQHETMVLFIEDQISRFSSEGHHISDSIQHVYKNRERTPQSFSEMRSKMPETEFKYYIDKNLASREQNFKEKIVKDYYKYAEDLSGMEWEILQDTGKIAGFSVQKAKASFAGRNYSAWFSLEIPIPDGPYKFNGLPGLILKIADEEEYYVFELIGFKSLKNQIFNTESGEEYLETGKNKFREIKKEYEGNPFAALERGGITFGFEPGQKEKMMKEHKLTLQKQNNPIELEEKR</sequence>
<dbReference type="InterPro" id="IPR005901">
    <property type="entry name" value="GLPGLI"/>
</dbReference>
<evidence type="ECO:0000313" key="1">
    <source>
        <dbReference type="EMBL" id="EHQ03566.1"/>
    </source>
</evidence>
<dbReference type="HOGENOM" id="CLU_066214_1_2_10"/>
<organism evidence="1 2">
    <name type="scientific">Gillisia limnaea (strain DSM 15749 / LMG 21470 / R-8282)</name>
    <dbReference type="NCBI Taxonomy" id="865937"/>
    <lineage>
        <taxon>Bacteria</taxon>
        <taxon>Pseudomonadati</taxon>
        <taxon>Bacteroidota</taxon>
        <taxon>Flavobacteriia</taxon>
        <taxon>Flavobacteriales</taxon>
        <taxon>Flavobacteriaceae</taxon>
        <taxon>Gillisia</taxon>
    </lineage>
</organism>
<keyword evidence="2" id="KW-1185">Reference proteome</keyword>
<proteinExistence type="predicted"/>
<dbReference type="RefSeq" id="WP_006989872.1">
    <property type="nucleotide sequence ID" value="NZ_JH594606.1"/>
</dbReference>
<name>H2BS40_GILLR</name>
<dbReference type="OrthoDB" id="1440774at2"/>